<gene>
    <name evidence="9" type="primary">add</name>
    <name evidence="11" type="ORF">VQ7734_03150</name>
</gene>
<dbReference type="Proteomes" id="UP000184600">
    <property type="component" value="Unassembled WGS sequence"/>
</dbReference>
<feature type="binding site" evidence="9">
    <location>
        <position position="278"/>
    </location>
    <ligand>
        <name>Zn(2+)</name>
        <dbReference type="ChEBI" id="CHEBI:29105"/>
        <note>catalytic</note>
    </ligand>
</feature>
<keyword evidence="12" id="KW-1185">Reference proteome</keyword>
<evidence type="ECO:0000313" key="11">
    <source>
        <dbReference type="EMBL" id="SHO57381.1"/>
    </source>
</evidence>
<comment type="similarity">
    <text evidence="9">Belongs to the metallo-dependent hydrolases superfamily. Adenosine and AMP deaminases family. Adenosine deaminase subfamily.</text>
</comment>
<dbReference type="InterPro" id="IPR001365">
    <property type="entry name" value="A_deaminase_dom"/>
</dbReference>
<evidence type="ECO:0000256" key="9">
    <source>
        <dbReference type="HAMAP-Rule" id="MF_00540"/>
    </source>
</evidence>
<dbReference type="PANTHER" id="PTHR11409:SF43">
    <property type="entry name" value="ADENOSINE DEAMINASE"/>
    <property type="match status" value="1"/>
</dbReference>
<keyword evidence="2 9" id="KW-0479">Metal-binding</keyword>
<dbReference type="GO" id="GO:0009117">
    <property type="term" value="P:nucleotide metabolic process"/>
    <property type="evidence" value="ECO:0007669"/>
    <property type="project" value="UniProtKB-KW"/>
</dbReference>
<dbReference type="RefSeq" id="WP_073584241.1">
    <property type="nucleotide sequence ID" value="NZ_AP024898.1"/>
</dbReference>
<comment type="catalytic activity">
    <reaction evidence="8">
        <text>2'-deoxyadenosine + H2O + H(+) = 2'-deoxyinosine + NH4(+)</text>
        <dbReference type="Rhea" id="RHEA:28190"/>
        <dbReference type="ChEBI" id="CHEBI:15377"/>
        <dbReference type="ChEBI" id="CHEBI:15378"/>
        <dbReference type="ChEBI" id="CHEBI:17256"/>
        <dbReference type="ChEBI" id="CHEBI:28938"/>
        <dbReference type="ChEBI" id="CHEBI:28997"/>
        <dbReference type="EC" id="3.5.4.4"/>
    </reaction>
    <physiologicalReaction direction="left-to-right" evidence="8">
        <dbReference type="Rhea" id="RHEA:28191"/>
    </physiologicalReaction>
</comment>
<evidence type="ECO:0000256" key="3">
    <source>
        <dbReference type="ARBA" id="ARBA00022801"/>
    </source>
</evidence>
<feature type="binding site" evidence="9">
    <location>
        <position position="12"/>
    </location>
    <ligand>
        <name>Zn(2+)</name>
        <dbReference type="ChEBI" id="CHEBI:29105"/>
        <note>catalytic</note>
    </ligand>
</feature>
<name>A0A1M7YXM0_9VIBR</name>
<dbReference type="Gene3D" id="3.20.20.140">
    <property type="entry name" value="Metal-dependent hydrolases"/>
    <property type="match status" value="1"/>
</dbReference>
<dbReference type="InterPro" id="IPR028893">
    <property type="entry name" value="A_deaminase"/>
</dbReference>
<feature type="active site" description="Proton donor" evidence="9">
    <location>
        <position position="200"/>
    </location>
</feature>
<dbReference type="NCBIfam" id="TIGR01430">
    <property type="entry name" value="aden_deam"/>
    <property type="match status" value="1"/>
</dbReference>
<keyword evidence="5 9" id="KW-0546">Nucleotide metabolism</keyword>
<dbReference type="GO" id="GO:0043103">
    <property type="term" value="P:hypoxanthine salvage"/>
    <property type="evidence" value="ECO:0007669"/>
    <property type="project" value="TreeGrafter"/>
</dbReference>
<accession>A0A1M7YXM0</accession>
<evidence type="ECO:0000256" key="8">
    <source>
        <dbReference type="ARBA" id="ARBA00049213"/>
    </source>
</evidence>
<dbReference type="OrthoDB" id="105475at2"/>
<sequence>MNYSDLPKIDLHCHLDGSLRPATLIELAHQQHITLPSDDVQTIKKMMTAPPACQDLDEYLQCFSLPLSVMQTEAAIERVSFELFEDAALENVKYLEVRFGPLLHQAQGLTLNQIIGSAVKGMQRAEQQYDIRGNYILSIIRNMPEDNIKAVLDAGASYLNQGVVAFDLAGSEVAGFCQQYIPYAEYALIKGYNVTIHAGEQGVGQNVYDAVTLLGASRIGHGIHIKNHAQAYQLVKKQHIALETCPTSNIQTKAVESLEQHPAGAFLRDGIEITINTDNRTVSDTTMTDEVRKVVEQFQLTEAEYFAVYRMSLEHAFTSEAVKEHLRSFIPLDY</sequence>
<comment type="catalytic activity">
    <reaction evidence="7">
        <text>adenosine + H2O + H(+) = inosine + NH4(+)</text>
        <dbReference type="Rhea" id="RHEA:24408"/>
        <dbReference type="ChEBI" id="CHEBI:15377"/>
        <dbReference type="ChEBI" id="CHEBI:15378"/>
        <dbReference type="ChEBI" id="CHEBI:16335"/>
        <dbReference type="ChEBI" id="CHEBI:17596"/>
        <dbReference type="ChEBI" id="CHEBI:28938"/>
        <dbReference type="EC" id="3.5.4.4"/>
    </reaction>
    <physiologicalReaction direction="left-to-right" evidence="7">
        <dbReference type="Rhea" id="RHEA:24409"/>
    </physiologicalReaction>
</comment>
<evidence type="ECO:0000313" key="12">
    <source>
        <dbReference type="Proteomes" id="UP000184600"/>
    </source>
</evidence>
<proteinExistence type="inferred from homology"/>
<feature type="binding site" evidence="9">
    <location>
        <position position="14"/>
    </location>
    <ligand>
        <name>substrate</name>
    </ligand>
</feature>
<feature type="binding site" evidence="9">
    <location>
        <position position="170"/>
    </location>
    <ligand>
        <name>substrate</name>
    </ligand>
</feature>
<reference evidence="12" key="1">
    <citation type="submission" date="2016-12" db="EMBL/GenBank/DDBJ databases">
        <authorList>
            <person name="Rodrigo-Torres L."/>
            <person name="Arahal R.D."/>
            <person name="Lucena T."/>
        </authorList>
    </citation>
    <scope>NUCLEOTIDE SEQUENCE [LARGE SCALE GENOMIC DNA]</scope>
</reference>
<evidence type="ECO:0000256" key="1">
    <source>
        <dbReference type="ARBA" id="ARBA00012784"/>
    </source>
</evidence>
<dbReference type="GO" id="GO:0005829">
    <property type="term" value="C:cytosol"/>
    <property type="evidence" value="ECO:0007669"/>
    <property type="project" value="TreeGrafter"/>
</dbReference>
<feature type="domain" description="Adenosine deaminase" evidence="10">
    <location>
        <begin position="7"/>
        <end position="329"/>
    </location>
</feature>
<dbReference type="InterPro" id="IPR032466">
    <property type="entry name" value="Metal_Hydrolase"/>
</dbReference>
<dbReference type="GO" id="GO:0046936">
    <property type="term" value="F:2'-deoxyadenosine deaminase activity"/>
    <property type="evidence" value="ECO:0007669"/>
    <property type="project" value="RHEA"/>
</dbReference>
<evidence type="ECO:0000256" key="7">
    <source>
        <dbReference type="ARBA" id="ARBA00047989"/>
    </source>
</evidence>
<keyword evidence="3 9" id="KW-0378">Hydrolase</keyword>
<evidence type="ECO:0000256" key="2">
    <source>
        <dbReference type="ARBA" id="ARBA00022723"/>
    </source>
</evidence>
<dbReference type="GO" id="GO:0046103">
    <property type="term" value="P:inosine biosynthetic process"/>
    <property type="evidence" value="ECO:0007669"/>
    <property type="project" value="TreeGrafter"/>
</dbReference>
<dbReference type="EC" id="3.5.4.4" evidence="1 9"/>
<dbReference type="GO" id="GO:0008270">
    <property type="term" value="F:zinc ion binding"/>
    <property type="evidence" value="ECO:0007669"/>
    <property type="project" value="UniProtKB-UniRule"/>
</dbReference>
<feature type="binding site" evidence="9">
    <location>
        <position position="197"/>
    </location>
    <ligand>
        <name>Zn(2+)</name>
        <dbReference type="ChEBI" id="CHEBI:29105"/>
        <note>catalytic</note>
    </ligand>
</feature>
<comment type="function">
    <text evidence="9">Catalyzes the hydrolytic deamination of adenosine and 2-deoxyadenosine.</text>
</comment>
<dbReference type="Pfam" id="PF00962">
    <property type="entry name" value="A_deaminase"/>
    <property type="match status" value="1"/>
</dbReference>
<evidence type="ECO:0000256" key="6">
    <source>
        <dbReference type="ARBA" id="ARBA00031852"/>
    </source>
</evidence>
<organism evidence="11 12">
    <name type="scientific">Vibrio quintilis</name>
    <dbReference type="NCBI Taxonomy" id="1117707"/>
    <lineage>
        <taxon>Bacteria</taxon>
        <taxon>Pseudomonadati</taxon>
        <taxon>Pseudomonadota</taxon>
        <taxon>Gammaproteobacteria</taxon>
        <taxon>Vibrionales</taxon>
        <taxon>Vibrionaceae</taxon>
        <taxon>Vibrio</taxon>
    </lineage>
</organism>
<comment type="caution">
    <text evidence="9">Lacks conserved residue(s) required for the propagation of feature annotation.</text>
</comment>
<feature type="binding site" evidence="9">
    <location>
        <position position="14"/>
    </location>
    <ligand>
        <name>Zn(2+)</name>
        <dbReference type="ChEBI" id="CHEBI:29105"/>
        <note>catalytic</note>
    </ligand>
</feature>
<dbReference type="InterPro" id="IPR006330">
    <property type="entry name" value="Ado/ade_deaminase"/>
</dbReference>
<dbReference type="SUPFAM" id="SSF51556">
    <property type="entry name" value="Metallo-dependent hydrolases"/>
    <property type="match status" value="1"/>
</dbReference>
<feature type="binding site" evidence="9">
    <location>
        <position position="16"/>
    </location>
    <ligand>
        <name>substrate</name>
    </ligand>
</feature>
<dbReference type="EMBL" id="FRFG01000037">
    <property type="protein sequence ID" value="SHO57381.1"/>
    <property type="molecule type" value="Genomic_DNA"/>
</dbReference>
<dbReference type="CDD" id="cd01320">
    <property type="entry name" value="ADA"/>
    <property type="match status" value="1"/>
</dbReference>
<feature type="site" description="Important for catalytic activity" evidence="9">
    <location>
        <position position="221"/>
    </location>
</feature>
<dbReference type="GO" id="GO:0006154">
    <property type="term" value="P:adenosine catabolic process"/>
    <property type="evidence" value="ECO:0007669"/>
    <property type="project" value="TreeGrafter"/>
</dbReference>
<dbReference type="AlphaFoldDB" id="A0A1M7YXM0"/>
<dbReference type="GO" id="GO:0009168">
    <property type="term" value="P:purine ribonucleoside monophosphate biosynthetic process"/>
    <property type="evidence" value="ECO:0007669"/>
    <property type="project" value="UniProtKB-UniRule"/>
</dbReference>
<evidence type="ECO:0000259" key="10">
    <source>
        <dbReference type="Pfam" id="PF00962"/>
    </source>
</evidence>
<dbReference type="STRING" id="1117707.VQ7734_03150"/>
<evidence type="ECO:0000256" key="5">
    <source>
        <dbReference type="ARBA" id="ARBA00023080"/>
    </source>
</evidence>
<evidence type="ECO:0000256" key="4">
    <source>
        <dbReference type="ARBA" id="ARBA00022833"/>
    </source>
</evidence>
<dbReference type="HAMAP" id="MF_00540">
    <property type="entry name" value="A_deaminase"/>
    <property type="match status" value="1"/>
</dbReference>
<protein>
    <recommendedName>
        <fullName evidence="1 9">Adenosine deaminase</fullName>
        <ecNumber evidence="1 9">3.5.4.4</ecNumber>
    </recommendedName>
    <alternativeName>
        <fullName evidence="6 9">Adenosine aminohydrolase</fullName>
    </alternativeName>
</protein>
<keyword evidence="4 9" id="KW-0862">Zinc</keyword>
<dbReference type="PANTHER" id="PTHR11409">
    <property type="entry name" value="ADENOSINE DEAMINASE"/>
    <property type="match status" value="1"/>
</dbReference>
<comment type="cofactor">
    <cofactor evidence="9">
        <name>Zn(2+)</name>
        <dbReference type="ChEBI" id="CHEBI:29105"/>
    </cofactor>
    <text evidence="9">Binds 1 zinc ion per subunit.</text>
</comment>
<dbReference type="GO" id="GO:0004000">
    <property type="term" value="F:adenosine deaminase activity"/>
    <property type="evidence" value="ECO:0007669"/>
    <property type="project" value="UniProtKB-UniRule"/>
</dbReference>